<gene>
    <name evidence="1" type="ordered locus">Os01g0349000</name>
    <name evidence="1" type="ORF">OSNPB_010349000</name>
</gene>
<reference evidence="1 2" key="3">
    <citation type="journal article" date="2013" name="Rice">
        <title>Improvement of the Oryza sativa Nipponbare reference genome using next generation sequence and optical map data.</title>
        <authorList>
            <person name="Kawahara Y."/>
            <person name="de la Bastide M."/>
            <person name="Hamilton J.P."/>
            <person name="Kanamori H."/>
            <person name="McCombie W.R."/>
            <person name="Ouyang S."/>
            <person name="Schwartz D.C."/>
            <person name="Tanaka T."/>
            <person name="Wu J."/>
            <person name="Zhou S."/>
            <person name="Childs K.L."/>
            <person name="Davidson R.M."/>
            <person name="Lin H."/>
            <person name="Quesada-Ocampo L."/>
            <person name="Vaillancourt B."/>
            <person name="Sakai H."/>
            <person name="Lee S.S."/>
            <person name="Kim J."/>
            <person name="Numa H."/>
            <person name="Itoh T."/>
            <person name="Buell C.R."/>
            <person name="Matsumoto T."/>
        </authorList>
    </citation>
    <scope>NUCLEOTIDE SEQUENCE [LARGE SCALE GENOMIC DNA]</scope>
    <source>
        <strain evidence="2">cv. Nipponbare</strain>
    </source>
</reference>
<dbReference type="EMBL" id="AP014957">
    <property type="protein sequence ID" value="BAS72019.1"/>
    <property type="molecule type" value="Genomic_DNA"/>
</dbReference>
<reference evidence="1 2" key="2">
    <citation type="journal article" date="2013" name="Plant Cell Physiol.">
        <title>Rice Annotation Project Database (RAP-DB): an integrative and interactive database for rice genomics.</title>
        <authorList>
            <person name="Sakai H."/>
            <person name="Lee S.S."/>
            <person name="Tanaka T."/>
            <person name="Numa H."/>
            <person name="Kim J."/>
            <person name="Kawahara Y."/>
            <person name="Wakimoto H."/>
            <person name="Yang C.C."/>
            <person name="Iwamoto M."/>
            <person name="Abe T."/>
            <person name="Yamada Y."/>
            <person name="Muto A."/>
            <person name="Inokuchi H."/>
            <person name="Ikemura T."/>
            <person name="Matsumoto T."/>
            <person name="Sasaki T."/>
            <person name="Itoh T."/>
        </authorList>
    </citation>
    <scope>NUCLEOTIDE SEQUENCE [LARGE SCALE GENOMIC DNA]</scope>
    <source>
        <strain evidence="2">cv. Nipponbare</strain>
    </source>
</reference>
<evidence type="ECO:0000313" key="2">
    <source>
        <dbReference type="Proteomes" id="UP000059680"/>
    </source>
</evidence>
<reference evidence="2" key="1">
    <citation type="journal article" date="2005" name="Nature">
        <title>The map-based sequence of the rice genome.</title>
        <authorList>
            <consortium name="International rice genome sequencing project (IRGSP)"/>
            <person name="Matsumoto T."/>
            <person name="Wu J."/>
            <person name="Kanamori H."/>
            <person name="Katayose Y."/>
            <person name="Fujisawa M."/>
            <person name="Namiki N."/>
            <person name="Mizuno H."/>
            <person name="Yamamoto K."/>
            <person name="Antonio B.A."/>
            <person name="Baba T."/>
            <person name="Sakata K."/>
            <person name="Nagamura Y."/>
            <person name="Aoki H."/>
            <person name="Arikawa K."/>
            <person name="Arita K."/>
            <person name="Bito T."/>
            <person name="Chiden Y."/>
            <person name="Fujitsuka N."/>
            <person name="Fukunaka R."/>
            <person name="Hamada M."/>
            <person name="Harada C."/>
            <person name="Hayashi A."/>
            <person name="Hijishita S."/>
            <person name="Honda M."/>
            <person name="Hosokawa S."/>
            <person name="Ichikawa Y."/>
            <person name="Idonuma A."/>
            <person name="Iijima M."/>
            <person name="Ikeda M."/>
            <person name="Ikeno M."/>
            <person name="Ito K."/>
            <person name="Ito S."/>
            <person name="Ito T."/>
            <person name="Ito Y."/>
            <person name="Ito Y."/>
            <person name="Iwabuchi A."/>
            <person name="Kamiya K."/>
            <person name="Karasawa W."/>
            <person name="Kurita K."/>
            <person name="Katagiri S."/>
            <person name="Kikuta A."/>
            <person name="Kobayashi H."/>
            <person name="Kobayashi N."/>
            <person name="Machita K."/>
            <person name="Maehara T."/>
            <person name="Masukawa M."/>
            <person name="Mizubayashi T."/>
            <person name="Mukai Y."/>
            <person name="Nagasaki H."/>
            <person name="Nagata Y."/>
            <person name="Naito S."/>
            <person name="Nakashima M."/>
            <person name="Nakama Y."/>
            <person name="Nakamichi Y."/>
            <person name="Nakamura M."/>
            <person name="Meguro A."/>
            <person name="Negishi M."/>
            <person name="Ohta I."/>
            <person name="Ohta T."/>
            <person name="Okamoto M."/>
            <person name="Ono N."/>
            <person name="Saji S."/>
            <person name="Sakaguchi M."/>
            <person name="Sakai K."/>
            <person name="Shibata M."/>
            <person name="Shimokawa T."/>
            <person name="Song J."/>
            <person name="Takazaki Y."/>
            <person name="Terasawa K."/>
            <person name="Tsugane M."/>
            <person name="Tsuji K."/>
            <person name="Ueda S."/>
            <person name="Waki K."/>
            <person name="Yamagata H."/>
            <person name="Yamamoto M."/>
            <person name="Yamamoto S."/>
            <person name="Yamane H."/>
            <person name="Yoshiki S."/>
            <person name="Yoshihara R."/>
            <person name="Yukawa K."/>
            <person name="Zhong H."/>
            <person name="Yano M."/>
            <person name="Yuan Q."/>
            <person name="Ouyang S."/>
            <person name="Liu J."/>
            <person name="Jones K.M."/>
            <person name="Gansberger K."/>
            <person name="Moffat K."/>
            <person name="Hill J."/>
            <person name="Bera J."/>
            <person name="Fadrosh D."/>
            <person name="Jin S."/>
            <person name="Johri S."/>
            <person name="Kim M."/>
            <person name="Overton L."/>
            <person name="Reardon M."/>
            <person name="Tsitrin T."/>
            <person name="Vuong H."/>
            <person name="Weaver B."/>
            <person name="Ciecko A."/>
            <person name="Tallon L."/>
            <person name="Jackson J."/>
            <person name="Pai G."/>
            <person name="Aken S.V."/>
            <person name="Utterback T."/>
            <person name="Reidmuller S."/>
            <person name="Feldblyum T."/>
            <person name="Hsiao J."/>
            <person name="Zismann V."/>
            <person name="Iobst S."/>
            <person name="de Vazeille A.R."/>
            <person name="Buell C.R."/>
            <person name="Ying K."/>
            <person name="Li Y."/>
            <person name="Lu T."/>
            <person name="Huang Y."/>
            <person name="Zhao Q."/>
            <person name="Feng Q."/>
            <person name="Zhang L."/>
            <person name="Zhu J."/>
            <person name="Weng Q."/>
            <person name="Mu J."/>
            <person name="Lu Y."/>
            <person name="Fan D."/>
            <person name="Liu Y."/>
            <person name="Guan J."/>
            <person name="Zhang Y."/>
            <person name="Yu S."/>
            <person name="Liu X."/>
            <person name="Zhang Y."/>
            <person name="Hong G."/>
            <person name="Han B."/>
            <person name="Choisne N."/>
            <person name="Demange N."/>
            <person name="Orjeda G."/>
            <person name="Samain S."/>
            <person name="Cattolico L."/>
            <person name="Pelletier E."/>
            <person name="Couloux A."/>
            <person name="Segurens B."/>
            <person name="Wincker P."/>
            <person name="D'Hont A."/>
            <person name="Scarpelli C."/>
            <person name="Weissenbach J."/>
            <person name="Salanoubat M."/>
            <person name="Quetier F."/>
            <person name="Yu Y."/>
            <person name="Kim H.R."/>
            <person name="Rambo T."/>
            <person name="Currie J."/>
            <person name="Collura K."/>
            <person name="Luo M."/>
            <person name="Yang T."/>
            <person name="Ammiraju J.S.S."/>
            <person name="Engler F."/>
            <person name="Soderlund C."/>
            <person name="Wing R.A."/>
            <person name="Palmer L.E."/>
            <person name="de la Bastide M."/>
            <person name="Spiegel L."/>
            <person name="Nascimento L."/>
            <person name="Zutavern T."/>
            <person name="O'Shaughnessy A."/>
            <person name="Dike S."/>
            <person name="Dedhia N."/>
            <person name="Preston R."/>
            <person name="Balija V."/>
            <person name="McCombie W.R."/>
            <person name="Chow T."/>
            <person name="Chen H."/>
            <person name="Chung M."/>
            <person name="Chen C."/>
            <person name="Shaw J."/>
            <person name="Wu H."/>
            <person name="Hsiao K."/>
            <person name="Chao Y."/>
            <person name="Chu M."/>
            <person name="Cheng C."/>
            <person name="Hour A."/>
            <person name="Lee P."/>
            <person name="Lin S."/>
            <person name="Lin Y."/>
            <person name="Liou J."/>
            <person name="Liu S."/>
            <person name="Hsing Y."/>
            <person name="Raghuvanshi S."/>
            <person name="Mohanty A."/>
            <person name="Bharti A.K."/>
            <person name="Gaur A."/>
            <person name="Gupta V."/>
            <person name="Kumar D."/>
            <person name="Ravi V."/>
            <person name="Vij S."/>
            <person name="Kapur A."/>
            <person name="Khurana P."/>
            <person name="Khurana P."/>
            <person name="Khurana J.P."/>
            <person name="Tyagi A.K."/>
            <person name="Gaikwad K."/>
            <person name="Singh A."/>
            <person name="Dalal V."/>
            <person name="Srivastava S."/>
            <person name="Dixit A."/>
            <person name="Pal A.K."/>
            <person name="Ghazi I.A."/>
            <person name="Yadav M."/>
            <person name="Pandit A."/>
            <person name="Bhargava A."/>
            <person name="Sureshbabu K."/>
            <person name="Batra K."/>
            <person name="Sharma T.R."/>
            <person name="Mohapatra T."/>
            <person name="Singh N.K."/>
            <person name="Messing J."/>
            <person name="Nelson A.B."/>
            <person name="Fuks G."/>
            <person name="Kavchok S."/>
            <person name="Keizer G."/>
            <person name="Linton E."/>
            <person name="Llaca V."/>
            <person name="Song R."/>
            <person name="Tanyolac B."/>
            <person name="Young S."/>
            <person name="Ho-Il K."/>
            <person name="Hahn J.H."/>
            <person name="Sangsakoo G."/>
            <person name="Vanavichit A."/>
            <person name="de Mattos Luiz.A.T."/>
            <person name="Zimmer P.D."/>
            <person name="Malone G."/>
            <person name="Dellagostin O."/>
            <person name="de Oliveira A.C."/>
            <person name="Bevan M."/>
            <person name="Bancroft I."/>
            <person name="Minx P."/>
            <person name="Cordum H."/>
            <person name="Wilson R."/>
            <person name="Cheng Z."/>
            <person name="Jin W."/>
            <person name="Jiang J."/>
            <person name="Leong S.A."/>
            <person name="Iwama H."/>
            <person name="Gojobori T."/>
            <person name="Itoh T."/>
            <person name="Niimura Y."/>
            <person name="Fujii Y."/>
            <person name="Habara T."/>
            <person name="Sakai H."/>
            <person name="Sato Y."/>
            <person name="Wilson G."/>
            <person name="Kumar K."/>
            <person name="McCouch S."/>
            <person name="Juretic N."/>
            <person name="Hoen D."/>
            <person name="Wright S."/>
            <person name="Bruskiewich R."/>
            <person name="Bureau T."/>
            <person name="Miyao A."/>
            <person name="Hirochika H."/>
            <person name="Nishikawa T."/>
            <person name="Kadowaki K."/>
            <person name="Sugiura M."/>
            <person name="Burr B."/>
            <person name="Sasaki T."/>
        </authorList>
    </citation>
    <scope>NUCLEOTIDE SEQUENCE [LARGE SCALE GENOMIC DNA]</scope>
    <source>
        <strain evidence="2">cv. Nipponbare</strain>
    </source>
</reference>
<dbReference type="Gramene" id="Os01t0349000-01">
    <property type="protein sequence ID" value="Os01t0349000-01"/>
    <property type="gene ID" value="Os01g0349000"/>
</dbReference>
<keyword evidence="2" id="KW-1185">Reference proteome</keyword>
<dbReference type="InParanoid" id="A0A0P0V2C8"/>
<feature type="non-terminal residue" evidence="1">
    <location>
        <position position="1"/>
    </location>
</feature>
<dbReference type="PaxDb" id="39947-A0A0P0V2C8"/>
<proteinExistence type="predicted"/>
<accession>A0A0P0V2C8</accession>
<dbReference type="Proteomes" id="UP000059680">
    <property type="component" value="Chromosome 1"/>
</dbReference>
<protein>
    <submittedName>
        <fullName evidence="1">Os01g0349000 protein</fullName>
    </submittedName>
</protein>
<organism evidence="1 2">
    <name type="scientific">Oryza sativa subsp. japonica</name>
    <name type="common">Rice</name>
    <dbReference type="NCBI Taxonomy" id="39947"/>
    <lineage>
        <taxon>Eukaryota</taxon>
        <taxon>Viridiplantae</taxon>
        <taxon>Streptophyta</taxon>
        <taxon>Embryophyta</taxon>
        <taxon>Tracheophyta</taxon>
        <taxon>Spermatophyta</taxon>
        <taxon>Magnoliopsida</taxon>
        <taxon>Liliopsida</taxon>
        <taxon>Poales</taxon>
        <taxon>Poaceae</taxon>
        <taxon>BOP clade</taxon>
        <taxon>Oryzoideae</taxon>
        <taxon>Oryzeae</taxon>
        <taxon>Oryzinae</taxon>
        <taxon>Oryza</taxon>
        <taxon>Oryza sativa</taxon>
    </lineage>
</organism>
<dbReference type="AlphaFoldDB" id="A0A0P0V2C8"/>
<name>A0A0P0V2C8_ORYSJ</name>
<sequence length="58" mass="6446">CGSLTCGAHVGATLTQPPRRTKPGHYHQRTICDRFWLVKGRWIPGFVVGGRFCNSMTS</sequence>
<evidence type="ECO:0000313" key="1">
    <source>
        <dbReference type="EMBL" id="BAS72019.1"/>
    </source>
</evidence>